<dbReference type="Proteomes" id="UP000001058">
    <property type="component" value="Unassembled WGS sequence"/>
</dbReference>
<feature type="region of interest" description="Disordered" evidence="1">
    <location>
        <begin position="684"/>
        <end position="751"/>
    </location>
</feature>
<feature type="compositionally biased region" description="Polar residues" evidence="1">
    <location>
        <begin position="848"/>
        <end position="864"/>
    </location>
</feature>
<organism evidence="3">
    <name type="scientific">Volvox carteri f. nagariensis</name>
    <dbReference type="NCBI Taxonomy" id="3068"/>
    <lineage>
        <taxon>Eukaryota</taxon>
        <taxon>Viridiplantae</taxon>
        <taxon>Chlorophyta</taxon>
        <taxon>core chlorophytes</taxon>
        <taxon>Chlorophyceae</taxon>
        <taxon>CS clade</taxon>
        <taxon>Chlamydomonadales</taxon>
        <taxon>Volvocaceae</taxon>
        <taxon>Volvox</taxon>
    </lineage>
</organism>
<dbReference type="KEGG" id="vcn:VOLCADRAFT_120437"/>
<accession>D8TLA7</accession>
<dbReference type="Gene3D" id="3.40.50.300">
    <property type="entry name" value="P-loop containing nucleotide triphosphate hydrolases"/>
    <property type="match status" value="1"/>
</dbReference>
<keyword evidence="3" id="KW-1185">Reference proteome</keyword>
<dbReference type="SUPFAM" id="SSF52540">
    <property type="entry name" value="P-loop containing nucleoside triphosphate hydrolases"/>
    <property type="match status" value="1"/>
</dbReference>
<dbReference type="InterPro" id="IPR027417">
    <property type="entry name" value="P-loop_NTPase"/>
</dbReference>
<proteinExistence type="predicted"/>
<name>D8TLA7_VOLCA</name>
<dbReference type="FunCoup" id="D8TLA7">
    <property type="interactions" value="1206"/>
</dbReference>
<dbReference type="InParanoid" id="D8TLA7"/>
<feature type="compositionally biased region" description="Acidic residues" evidence="1">
    <location>
        <begin position="718"/>
        <end position="751"/>
    </location>
</feature>
<dbReference type="EMBL" id="GL378326">
    <property type="protein sequence ID" value="EFJ51703.1"/>
    <property type="molecule type" value="Genomic_DNA"/>
</dbReference>
<sequence>MLQLPGSFALRPEPCLLRTALFLRRRRLLVVTASAAASGAKWRSADAFRLYILYPQCLGVMLDTSAGFSGPLRCAPVWATSRNTDGHQAAKMEVNCLDMPRKADARDLPKQLAPKVTGSSRMSEQERVARKAARLADRSSTAARNREGCCYGCGAILQTEVSRGAGYVAPEKYAVRKQRRQLDKVLCQRCSDLCNGAMIPAVQDFPQKLQLRQLVGGATTFEGIESGDGILGREGLRDQSVKVVGPSAGGTSSNAVGADASTANLLGKVLVSPEQLRGQLKTLALRAALVVLLVDLTDVAGSLLTRVRDMVGRNPIVLVGTKMDLLPEGCRPSDVAEWLSGAAATKKLNVVSVHLVSSHTRDGMSAAVAVICSERKSRDVYVVGAANVGKSAFVRAMLKEMARTDPAALGMGKYLPVESAMPGTTLGLIPLRAFSSGGVLFDTPGIHLHHRVLHMLSPAELKLLHPRRRLSAYVPPLPVELTEGDSDDVGANEVVATNPPVRGPPSTALVFYGPTTLRVVGLPYIPPDKQLQVDYSDGSSSTNVLVCTDSVALRGGLQPKDVVVRANGAAGVAALADVVISGLPGWVSVCAPKAKQDVRLRIWAPRGVEVMLRPAMPCRPLRALEGAGRGERGRGSAEASEEPAALYEWSRALADGVSDPTSSPAWWEAMAALKDEDLPGYSVAAAAESSRSGRLPRTGTRGQTLRPRAVAGISADADSADGDDDLPDWDDEAEVLDDDGDDGSDVGGDDEEGVLITARVEDILKRPRLDILSQLDLELVPDEAEEVEDDIGSFTMMKSLGGRRRRDGPAADGMWDPLGNVPSVTSAVVSPAVQLQRSAGVMPRRKLATTQLGRRTAVSRSSDVATAGRERDAAPEAPWAEAEAEPDEAPSEGQGSTPRGTRLRLGRRRKIVRVAVSVDGAESEVS</sequence>
<dbReference type="STRING" id="3068.D8TLA7"/>
<gene>
    <name evidence="2" type="ORF">VOLCADRAFT_120437</name>
</gene>
<dbReference type="GO" id="GO:0003924">
    <property type="term" value="F:GTPase activity"/>
    <property type="evidence" value="ECO:0007669"/>
    <property type="project" value="InterPro"/>
</dbReference>
<evidence type="ECO:0000256" key="1">
    <source>
        <dbReference type="SAM" id="MobiDB-lite"/>
    </source>
</evidence>
<dbReference type="PANTHER" id="PTHR47569:SF2">
    <property type="entry name" value="NO-ASSOCIATED PROTEIN 1, CHLOROPLASTIC_MITOCHONDRIAL"/>
    <property type="match status" value="1"/>
</dbReference>
<feature type="region of interest" description="Disordered" evidence="1">
    <location>
        <begin position="838"/>
        <end position="906"/>
    </location>
</feature>
<dbReference type="CDD" id="cd01855">
    <property type="entry name" value="YqeH"/>
    <property type="match status" value="1"/>
</dbReference>
<evidence type="ECO:0000313" key="2">
    <source>
        <dbReference type="EMBL" id="EFJ51703.1"/>
    </source>
</evidence>
<dbReference type="PANTHER" id="PTHR47569">
    <property type="entry name" value="NO-ASSOCIATED PROTEIN 1, CHLOROPLASTIC/MITOCHONDRIAL"/>
    <property type="match status" value="1"/>
</dbReference>
<dbReference type="RefSeq" id="XP_002947113.1">
    <property type="nucleotide sequence ID" value="XM_002947067.1"/>
</dbReference>
<evidence type="ECO:0000313" key="3">
    <source>
        <dbReference type="Proteomes" id="UP000001058"/>
    </source>
</evidence>
<protein>
    <submittedName>
        <fullName evidence="2">Uncharacterized protein</fullName>
    </submittedName>
</protein>
<reference evidence="2 3" key="1">
    <citation type="journal article" date="2010" name="Science">
        <title>Genomic analysis of organismal complexity in the multicellular green alga Volvox carteri.</title>
        <authorList>
            <person name="Prochnik S.E."/>
            <person name="Umen J."/>
            <person name="Nedelcu A.M."/>
            <person name="Hallmann A."/>
            <person name="Miller S.M."/>
            <person name="Nishii I."/>
            <person name="Ferris P."/>
            <person name="Kuo A."/>
            <person name="Mitros T."/>
            <person name="Fritz-Laylin L.K."/>
            <person name="Hellsten U."/>
            <person name="Chapman J."/>
            <person name="Simakov O."/>
            <person name="Rensing S.A."/>
            <person name="Terry A."/>
            <person name="Pangilinan J."/>
            <person name="Kapitonov V."/>
            <person name="Jurka J."/>
            <person name="Salamov A."/>
            <person name="Shapiro H."/>
            <person name="Schmutz J."/>
            <person name="Grimwood J."/>
            <person name="Lindquist E."/>
            <person name="Lucas S."/>
            <person name="Grigoriev I.V."/>
            <person name="Schmitt R."/>
            <person name="Kirk D."/>
            <person name="Rokhsar D.S."/>
        </authorList>
    </citation>
    <scope>NUCLEOTIDE SEQUENCE [LARGE SCALE GENOMIC DNA]</scope>
    <source>
        <strain evidence="3">f. Nagariensis / Eve</strain>
    </source>
</reference>
<dbReference type="AlphaFoldDB" id="D8TLA7"/>
<dbReference type="eggNOG" id="KOG1249">
    <property type="taxonomic scope" value="Eukaryota"/>
</dbReference>
<dbReference type="InterPro" id="IPR044229">
    <property type="entry name" value="NOA1"/>
</dbReference>
<dbReference type="OrthoDB" id="1696305at2759"/>
<dbReference type="GeneID" id="9620076"/>